<dbReference type="EMBL" id="CP101637">
    <property type="protein sequence ID" value="WMT82135.1"/>
    <property type="molecule type" value="Genomic_DNA"/>
</dbReference>
<evidence type="ECO:0000313" key="2">
    <source>
        <dbReference type="Proteomes" id="UP001235030"/>
    </source>
</evidence>
<evidence type="ECO:0008006" key="3">
    <source>
        <dbReference type="Google" id="ProtNLM"/>
    </source>
</evidence>
<reference evidence="1 2" key="1">
    <citation type="submission" date="2022-07" db="EMBL/GenBank/DDBJ databases">
        <title>Genome sequence of Terrisporobacter mayombei DSM6539.</title>
        <authorList>
            <person name="Boeer T."/>
            <person name="Bengelsdorf F.R."/>
            <person name="Daniel R."/>
            <person name="Poehlein A."/>
        </authorList>
    </citation>
    <scope>NUCLEOTIDE SEQUENCE [LARGE SCALE GENOMIC DNA]</scope>
    <source>
        <strain evidence="1 2">DSM 6539</strain>
    </source>
</reference>
<protein>
    <recommendedName>
        <fullName evidence="3">Thioredoxin family protein</fullName>
    </recommendedName>
</protein>
<dbReference type="Pfam" id="PF14595">
    <property type="entry name" value="Thioredoxin_9"/>
    <property type="match status" value="1"/>
</dbReference>
<sequence>MNKMTLKELYQVGCSFETSVGEGSKSERARIAKNSSRIILDDELTNNIMSFDKEIKFLVAGEIWCPDYQLNGSVLKRFIDLNTNFDMSIVTMARGKKFLEPILGIENAKYPLIVVLDKDFNILGSFQERPEIVKNIKNFDEIKLDYYKGQYLINSANDIWNIIKNIK</sequence>
<keyword evidence="2" id="KW-1185">Reference proteome</keyword>
<accession>A0ABY9Q525</accession>
<dbReference type="RefSeq" id="WP_228105692.1">
    <property type="nucleotide sequence ID" value="NZ_CP101637.1"/>
</dbReference>
<name>A0ABY9Q525_9FIRM</name>
<gene>
    <name evidence="1" type="ORF">TEMA_24930</name>
</gene>
<evidence type="ECO:0000313" key="1">
    <source>
        <dbReference type="EMBL" id="WMT82135.1"/>
    </source>
</evidence>
<dbReference type="Gene3D" id="3.40.30.10">
    <property type="entry name" value="Glutaredoxin"/>
    <property type="match status" value="1"/>
</dbReference>
<organism evidence="1 2">
    <name type="scientific">Terrisporobacter mayombei</name>
    <dbReference type="NCBI Taxonomy" id="1541"/>
    <lineage>
        <taxon>Bacteria</taxon>
        <taxon>Bacillati</taxon>
        <taxon>Bacillota</taxon>
        <taxon>Clostridia</taxon>
        <taxon>Peptostreptococcales</taxon>
        <taxon>Peptostreptococcaceae</taxon>
        <taxon>Terrisporobacter</taxon>
    </lineage>
</organism>
<dbReference type="Proteomes" id="UP001235030">
    <property type="component" value="Chromosome"/>
</dbReference>
<proteinExistence type="predicted"/>